<dbReference type="SMART" id="SM00382">
    <property type="entry name" value="AAA"/>
    <property type="match status" value="1"/>
</dbReference>
<evidence type="ECO:0000259" key="12">
    <source>
        <dbReference type="PROSITE" id="PS50929"/>
    </source>
</evidence>
<dbReference type="InterPro" id="IPR039421">
    <property type="entry name" value="Type_1_exporter"/>
</dbReference>
<organism evidence="13 14">
    <name type="scientific">Acinetobacter tandoii</name>
    <dbReference type="NCBI Taxonomy" id="202954"/>
    <lineage>
        <taxon>Bacteria</taxon>
        <taxon>Pseudomonadati</taxon>
        <taxon>Pseudomonadota</taxon>
        <taxon>Gammaproteobacteria</taxon>
        <taxon>Moraxellales</taxon>
        <taxon>Moraxellaceae</taxon>
        <taxon>Acinetobacter</taxon>
    </lineage>
</organism>
<dbReference type="Gene3D" id="1.20.1560.10">
    <property type="entry name" value="ABC transporter type 1, transmembrane domain"/>
    <property type="match status" value="1"/>
</dbReference>
<evidence type="ECO:0000256" key="6">
    <source>
        <dbReference type="ARBA" id="ARBA00022840"/>
    </source>
</evidence>
<feature type="transmembrane region" description="Helical" evidence="10">
    <location>
        <begin position="375"/>
        <end position="399"/>
    </location>
</feature>
<dbReference type="NCBIfam" id="TIGR03375">
    <property type="entry name" value="type_I_sec_LssB"/>
    <property type="match status" value="1"/>
</dbReference>
<dbReference type="GO" id="GO:0005886">
    <property type="term" value="C:plasma membrane"/>
    <property type="evidence" value="ECO:0007669"/>
    <property type="project" value="UniProtKB-SubCell"/>
</dbReference>
<dbReference type="InterPro" id="IPR027417">
    <property type="entry name" value="P-loop_NTPase"/>
</dbReference>
<gene>
    <name evidence="13" type="ORF">F4W09_15180</name>
</gene>
<dbReference type="GO" id="GO:0015421">
    <property type="term" value="F:ABC-type oligopeptide transporter activity"/>
    <property type="evidence" value="ECO:0007669"/>
    <property type="project" value="TreeGrafter"/>
</dbReference>
<accession>A0A5N4W1Z6</accession>
<evidence type="ECO:0000256" key="7">
    <source>
        <dbReference type="ARBA" id="ARBA00022989"/>
    </source>
</evidence>
<dbReference type="SUPFAM" id="SSF52540">
    <property type="entry name" value="P-loop containing nucleoside triphosphate hydrolases"/>
    <property type="match status" value="1"/>
</dbReference>
<keyword evidence="3" id="KW-1003">Cell membrane</keyword>
<evidence type="ECO:0000256" key="1">
    <source>
        <dbReference type="ARBA" id="ARBA00004651"/>
    </source>
</evidence>
<keyword evidence="2" id="KW-0813">Transport</keyword>
<feature type="compositionally biased region" description="Basic and acidic residues" evidence="9">
    <location>
        <begin position="731"/>
        <end position="742"/>
    </location>
</feature>
<evidence type="ECO:0000256" key="4">
    <source>
        <dbReference type="ARBA" id="ARBA00022692"/>
    </source>
</evidence>
<feature type="transmembrane region" description="Helical" evidence="10">
    <location>
        <begin position="191"/>
        <end position="208"/>
    </location>
</feature>
<evidence type="ECO:0000256" key="8">
    <source>
        <dbReference type="ARBA" id="ARBA00023136"/>
    </source>
</evidence>
<reference evidence="13 14" key="1">
    <citation type="submission" date="2019-09" db="EMBL/GenBank/DDBJ databases">
        <title>Draft genome sequence of Acinetobacter tandoii W4-4-4 isolated from environmental water sample.</title>
        <authorList>
            <person name="Wee S.K."/>
            <person name="Yan B."/>
            <person name="Mustaffa S.B."/>
            <person name="Yap E.P.H."/>
        </authorList>
    </citation>
    <scope>NUCLEOTIDE SEQUENCE [LARGE SCALE GENOMIC DNA]</scope>
    <source>
        <strain evidence="13 14">W4-4-4</strain>
    </source>
</reference>
<dbReference type="SUPFAM" id="SSF90123">
    <property type="entry name" value="ABC transporter transmembrane region"/>
    <property type="match status" value="1"/>
</dbReference>
<keyword evidence="7 10" id="KW-1133">Transmembrane helix</keyword>
<evidence type="ECO:0000313" key="13">
    <source>
        <dbReference type="EMBL" id="KAB1852087.1"/>
    </source>
</evidence>
<feature type="domain" description="ABC transmembrane type-1" evidence="12">
    <location>
        <begin position="157"/>
        <end position="439"/>
    </location>
</feature>
<dbReference type="CDD" id="cd18587">
    <property type="entry name" value="ABC_6TM_LapB_like"/>
    <property type="match status" value="1"/>
</dbReference>
<dbReference type="Pfam" id="PF00005">
    <property type="entry name" value="ABC_tran"/>
    <property type="match status" value="1"/>
</dbReference>
<dbReference type="InterPro" id="IPR011527">
    <property type="entry name" value="ABC1_TM_dom"/>
</dbReference>
<dbReference type="Gene3D" id="3.90.70.10">
    <property type="entry name" value="Cysteine proteinases"/>
    <property type="match status" value="1"/>
</dbReference>
<dbReference type="PROSITE" id="PS50893">
    <property type="entry name" value="ABC_TRANSPORTER_2"/>
    <property type="match status" value="1"/>
</dbReference>
<sequence>MKSIIEHIALATRLLGSPLPVATLMAQVTHDQNLNVNYPSLIEVLKSHGFENTLSKKALHEIPALAVPVVIVLQQNEAAVITQIHGCGADRVYELQQIDGLKQRIDHSQLSALYLGYSWFIKPKLTSDLRSELPEYHLPKAWFWKVIWRFRAYYSQVILATFVINFLALVSSLYVMNVYDRVIPNKSYETLWVLSIGVILAISFEFAAKMIRGHLTDIAGKKADLIISSAIFRRVMSLDLAERPVSSGSYANNLREFESVREFMTSASLLVLVDLPFLLLFITVIWMIGGTLAMVPLILIPIVMLVGLLSQRPLARYINESMKESSQRQGLAVEAIEGIETLKANNATSWAQQKWDYYTAKTAASSTKTRDLSNFVVNFSVAIQQLNTVILVIVGTYLIHSPDPNHKITMGALMASVILSGRALAPLAQISSLAIRFQQAKIGLQGLQSIIERKIERHPDRQYISLDQVNGELKFQNVSFKYQQDIPPVLKGLNLNIAPGEKVGILGKIGSGKTTTLKLASGMFEPLEGNVTLDGVDLRQLDPNYLRNQVAFLGQAPRLFLGTLRENLDLSRQDGFSTDQELLLALKRFGLDSLIQNHPRGLDMPLGEDGLGLSGGQKQIIALARLTLRSPRVVLLDEPTNGLDQLTERQTLTALHQWCKDKTLLVVTHRTQVLSIVSRVVVIDQGQVVMDGPRDEVLKKLALNEQAKSATTQNSTVTTGQPSSTVTTGQKEGRTIVIKPDHASSVQNHTNNTQLEKINVE</sequence>
<evidence type="ECO:0000256" key="2">
    <source>
        <dbReference type="ARBA" id="ARBA00022448"/>
    </source>
</evidence>
<feature type="transmembrane region" description="Helical" evidence="10">
    <location>
        <begin position="157"/>
        <end position="179"/>
    </location>
</feature>
<feature type="compositionally biased region" description="Polar residues" evidence="9">
    <location>
        <begin position="744"/>
        <end position="761"/>
    </location>
</feature>
<dbReference type="FunFam" id="3.40.50.300:FF:000299">
    <property type="entry name" value="ABC transporter ATP-binding protein/permease"/>
    <property type="match status" value="1"/>
</dbReference>
<dbReference type="GO" id="GO:0005524">
    <property type="term" value="F:ATP binding"/>
    <property type="evidence" value="ECO:0007669"/>
    <property type="project" value="UniProtKB-KW"/>
</dbReference>
<dbReference type="InterPro" id="IPR036640">
    <property type="entry name" value="ABC1_TM_sf"/>
</dbReference>
<comment type="subcellular location">
    <subcellularLocation>
        <location evidence="1">Cell membrane</location>
        <topology evidence="1">Multi-pass membrane protein</topology>
    </subcellularLocation>
</comment>
<dbReference type="PROSITE" id="PS50929">
    <property type="entry name" value="ABC_TM1F"/>
    <property type="match status" value="1"/>
</dbReference>
<dbReference type="InterPro" id="IPR003439">
    <property type="entry name" value="ABC_transporter-like_ATP-bd"/>
</dbReference>
<dbReference type="InterPro" id="IPR017750">
    <property type="entry name" value="ATPase_T1SS"/>
</dbReference>
<dbReference type="AlphaFoldDB" id="A0A5N4W1Z6"/>
<evidence type="ECO:0000256" key="3">
    <source>
        <dbReference type="ARBA" id="ARBA00022475"/>
    </source>
</evidence>
<dbReference type="GO" id="GO:0016887">
    <property type="term" value="F:ATP hydrolysis activity"/>
    <property type="evidence" value="ECO:0007669"/>
    <property type="project" value="InterPro"/>
</dbReference>
<feature type="region of interest" description="Disordered" evidence="9">
    <location>
        <begin position="708"/>
        <end position="761"/>
    </location>
</feature>
<keyword evidence="6" id="KW-0067">ATP-binding</keyword>
<keyword evidence="8 10" id="KW-0472">Membrane</keyword>
<dbReference type="EMBL" id="VXLD01000015">
    <property type="protein sequence ID" value="KAB1852087.1"/>
    <property type="molecule type" value="Genomic_DNA"/>
</dbReference>
<evidence type="ECO:0000256" key="9">
    <source>
        <dbReference type="SAM" id="MobiDB-lite"/>
    </source>
</evidence>
<evidence type="ECO:0000313" key="14">
    <source>
        <dbReference type="Proteomes" id="UP000325788"/>
    </source>
</evidence>
<dbReference type="PANTHER" id="PTHR43394">
    <property type="entry name" value="ATP-DEPENDENT PERMEASE MDL1, MITOCHONDRIAL"/>
    <property type="match status" value="1"/>
</dbReference>
<dbReference type="InterPro" id="IPR003593">
    <property type="entry name" value="AAA+_ATPase"/>
</dbReference>
<dbReference type="Pfam" id="PF00664">
    <property type="entry name" value="ABC_membrane"/>
    <property type="match status" value="1"/>
</dbReference>
<comment type="caution">
    <text evidence="13">The sequence shown here is derived from an EMBL/GenBank/DDBJ whole genome shotgun (WGS) entry which is preliminary data.</text>
</comment>
<feature type="domain" description="ABC transporter" evidence="11">
    <location>
        <begin position="473"/>
        <end position="710"/>
    </location>
</feature>
<dbReference type="Proteomes" id="UP000325788">
    <property type="component" value="Unassembled WGS sequence"/>
</dbReference>
<feature type="transmembrane region" description="Helical" evidence="10">
    <location>
        <begin position="292"/>
        <end position="309"/>
    </location>
</feature>
<protein>
    <submittedName>
        <fullName evidence="13">Type I secretion system permease/ATPase</fullName>
    </submittedName>
</protein>
<feature type="compositionally biased region" description="Polar residues" evidence="9">
    <location>
        <begin position="708"/>
        <end position="730"/>
    </location>
</feature>
<keyword evidence="5" id="KW-0547">Nucleotide-binding</keyword>
<dbReference type="RefSeq" id="WP_151505278.1">
    <property type="nucleotide sequence ID" value="NZ_VXLD01000015.1"/>
</dbReference>
<dbReference type="PANTHER" id="PTHR43394:SF1">
    <property type="entry name" value="ATP-BINDING CASSETTE SUB-FAMILY B MEMBER 10, MITOCHONDRIAL"/>
    <property type="match status" value="1"/>
</dbReference>
<keyword evidence="4 10" id="KW-0812">Transmembrane</keyword>
<name>A0A5N4W1Z6_9GAMM</name>
<evidence type="ECO:0000256" key="10">
    <source>
        <dbReference type="SAM" id="Phobius"/>
    </source>
</evidence>
<feature type="transmembrane region" description="Helical" evidence="10">
    <location>
        <begin position="263"/>
        <end position="286"/>
    </location>
</feature>
<dbReference type="Gene3D" id="3.40.50.300">
    <property type="entry name" value="P-loop containing nucleotide triphosphate hydrolases"/>
    <property type="match status" value="1"/>
</dbReference>
<evidence type="ECO:0000256" key="5">
    <source>
        <dbReference type="ARBA" id="ARBA00022741"/>
    </source>
</evidence>
<evidence type="ECO:0000259" key="11">
    <source>
        <dbReference type="PROSITE" id="PS50893"/>
    </source>
</evidence>
<proteinExistence type="predicted"/>